<evidence type="ECO:0000256" key="1">
    <source>
        <dbReference type="ARBA" id="ARBA00022729"/>
    </source>
</evidence>
<dbReference type="Pfam" id="PF05593">
    <property type="entry name" value="RHS_repeat"/>
    <property type="match status" value="2"/>
</dbReference>
<sequence length="1520" mass="166859">MSGFSAGNLIAFNTIKSGIINGKTNWDRVEVWDFNGDGLAEVMNLKENGYEHYYNNGFGSVVQDRTGTLPNKNHIISFGDFNGDRKIDMLLTGWNNTEWSNWQTLLSTGAGFESYSFPKKFTTYSKDIFVCDLNGDGCDDFFAVDKVSGSSTTPLKCYLGYDSGRNFKEYSSVNTYGSDKWNFYPLDTRADGKLGFLVVSAPFSWNGYQLYMPNADFSNLLKSTTDSHGNITTVTYKKMADTSIYTKTVSSGGSSTVAGYDCLSFTAPFKLVSNVSTSNGIGGTNSISYNYENAKVCKRGRGFLGFAKTIMNDLGTSIKTTVTQEFSGDYYQAATKSVEKVYVPTNRKLTQVDYVNTLVKSTDFSGSFAFHPTSVKEQSYEPAANKLTQSVTTSYSYDAYGNVLTQTATYGNGDIQKVTNTYSNNTANWLLGLLTRSVSVSTVNGSSQTNTVDYAYDANGLLKTQTVEPNQSAYKTVVTFQYDGFGNVTSKTKTVGSISRIESYAYDNGRFLKTYTNVLGQIESSTYDAITGLLVSQTDISGDVYTYTYDGFGKIKTKSQKSATGNTAMINWAWTNNSPNHSVILRTETMGDGQVMKIWYDALGREIQSSYKNFLGKEVYMVTTYDALGRTTQVSEPYYSGASSIQYHASQYDSFGRISKQITPLGTISYSYSGNQTTINDGTKGYTTIRETDLAGKLKRVTDPGGTITYTYGPSGNPTKIVCGSTTSTMEYDLLGRRTKLIDPNAGTILCSYDGWGNLKKQTDARGQAEEYIYENSGRLQTYKRGTESFSYVYDPTYKNQVKSVIYGGVKTEYGYGTYGRLSSKTETVDSKSFKFSYTYNDKGQLETMTYPNSKSIKYEYVNGDLYKMIWLSSNTTVWQKGNENAKGQLLSSTLGNSIQESYVYNAVGMPTSIQAKKGSSTLLNISYPSIDTHQNIRERKDLYKSLSESFTYDDMNRLTTGVTYSANGNITSKVNVGSYQYDSNHPHAVKSVNFNGAAEFNNSDLLVTYNSVRMPIQLTEGNKVYTLTYNGENTRIKSLYKENNSSVFTKYYSGPYEEIQKGSITQKNYYIYAGGQIAAVYTEGSSDAGMYYFHNDHLGSPWLITNTSGNEVQRLNFDAWGRRRDASNWSNYVNLPTFKFDRGFTGHEHLDMFGLINMNARLYDPLLGRFLSPDPIVQAPEFTQSFNGYTYALNNPLAYTDPNGESLILAAAIIGGWIGMGSAMVSSEKSGWGLAGDMFKGLFVGAASGAAGAWAGGAVAGSLTAGGFISGGLTGMASGFSGGFVGCSGNAWLSGAGFGGGLKAGLIGGGLAGAFSGFTGGLIRGFTDMANGYNFWNGSKTSEFVIGVNHAKIAENYNSSLAAEFNDENLNTRILEEFDIQKGDMGIEKITTKTGRKYGMITDETYVNKKTGANVAGYLDRFSGGKSELHISPKFAGGNIVDFRAVVGHELIHAYHHNILMENCLSKFTESVAYRYSAGVYFSAGRIQDAIGQVRTALKLNFWQSYPSSYSLPKMMKFR</sequence>
<dbReference type="Gene3D" id="2.180.10.10">
    <property type="entry name" value="RHS repeat-associated core"/>
    <property type="match status" value="3"/>
</dbReference>
<dbReference type="InterPro" id="IPR056823">
    <property type="entry name" value="TEN-like_YD-shell"/>
</dbReference>
<evidence type="ECO:0000313" key="4">
    <source>
        <dbReference type="EMBL" id="EKN30625.1"/>
    </source>
</evidence>
<dbReference type="RefSeq" id="WP_005863675.1">
    <property type="nucleotide sequence ID" value="NZ_JH976486.1"/>
</dbReference>
<dbReference type="InterPro" id="IPR022385">
    <property type="entry name" value="Rhs_assc_core"/>
</dbReference>
<evidence type="ECO:0000313" key="5">
    <source>
        <dbReference type="Proteomes" id="UP000006262"/>
    </source>
</evidence>
<comment type="caution">
    <text evidence="4">The sequence shown here is derived from an EMBL/GenBank/DDBJ whole genome shotgun (WGS) entry which is preliminary data.</text>
</comment>
<dbReference type="NCBIfam" id="TIGR03696">
    <property type="entry name" value="Rhs_assc_core"/>
    <property type="match status" value="1"/>
</dbReference>
<dbReference type="PANTHER" id="PTHR32305">
    <property type="match status" value="1"/>
</dbReference>
<evidence type="ECO:0000259" key="3">
    <source>
        <dbReference type="Pfam" id="PF25023"/>
    </source>
</evidence>
<keyword evidence="2" id="KW-0677">Repeat</keyword>
<name>A0AAD2YJM8_PARDI</name>
<reference evidence="4 5" key="1">
    <citation type="submission" date="2012-02" db="EMBL/GenBank/DDBJ databases">
        <title>The Genome Sequence of Parabacteroides distasonis CL09T03C24.</title>
        <authorList>
            <consortium name="The Broad Institute Genome Sequencing Platform"/>
            <person name="Earl A."/>
            <person name="Ward D."/>
            <person name="Feldgarden M."/>
            <person name="Gevers D."/>
            <person name="Zitomersky N.L."/>
            <person name="Coyne M.J."/>
            <person name="Comstock L.E."/>
            <person name="Young S.K."/>
            <person name="Zeng Q."/>
            <person name="Gargeya S."/>
            <person name="Fitzgerald M."/>
            <person name="Haas B."/>
            <person name="Abouelleil A."/>
            <person name="Alvarado L."/>
            <person name="Arachchi H.M."/>
            <person name="Berlin A."/>
            <person name="Chapman S.B."/>
            <person name="Gearin G."/>
            <person name="Goldberg J."/>
            <person name="Griggs A."/>
            <person name="Gujja S."/>
            <person name="Hansen M."/>
            <person name="Heiman D."/>
            <person name="Howarth C."/>
            <person name="Larimer J."/>
            <person name="Lui A."/>
            <person name="MacDonald P.J.P."/>
            <person name="McCowen C."/>
            <person name="Montmayeur A."/>
            <person name="Murphy C."/>
            <person name="Neiman D."/>
            <person name="Pearson M."/>
            <person name="Priest M."/>
            <person name="Roberts A."/>
            <person name="Saif S."/>
            <person name="Shea T."/>
            <person name="Sisk P."/>
            <person name="Stolte C."/>
            <person name="Sykes S."/>
            <person name="Wortman J."/>
            <person name="Nusbaum C."/>
            <person name="Birren B."/>
        </authorList>
    </citation>
    <scope>NUCLEOTIDE SEQUENCE [LARGE SCALE GENOMIC DNA]</scope>
    <source>
        <strain evidence="4 5">CL09T03C24</strain>
    </source>
</reference>
<dbReference type="Pfam" id="PF25023">
    <property type="entry name" value="TEN_YD-shell"/>
    <property type="match status" value="1"/>
</dbReference>
<organism evidence="4 5">
    <name type="scientific">Parabacteroides distasonis CL09T03C24</name>
    <dbReference type="NCBI Taxonomy" id="999417"/>
    <lineage>
        <taxon>Bacteria</taxon>
        <taxon>Pseudomonadati</taxon>
        <taxon>Bacteroidota</taxon>
        <taxon>Bacteroidia</taxon>
        <taxon>Bacteroidales</taxon>
        <taxon>Tannerellaceae</taxon>
        <taxon>Parabacteroides</taxon>
    </lineage>
</organism>
<evidence type="ECO:0000256" key="2">
    <source>
        <dbReference type="ARBA" id="ARBA00022737"/>
    </source>
</evidence>
<accession>A0AAD2YJM8</accession>
<dbReference type="InterPro" id="IPR028994">
    <property type="entry name" value="Integrin_alpha_N"/>
</dbReference>
<dbReference type="Proteomes" id="UP000006262">
    <property type="component" value="Unassembled WGS sequence"/>
</dbReference>
<protein>
    <submittedName>
        <fullName evidence="4">YD repeat (Two copies)</fullName>
    </submittedName>
</protein>
<dbReference type="InterPro" id="IPR013517">
    <property type="entry name" value="FG-GAP"/>
</dbReference>
<dbReference type="EMBL" id="AGZN01000009">
    <property type="protein sequence ID" value="EKN30625.1"/>
    <property type="molecule type" value="Genomic_DNA"/>
</dbReference>
<dbReference type="InterPro" id="IPR031325">
    <property type="entry name" value="RHS_repeat"/>
</dbReference>
<dbReference type="SUPFAM" id="SSF69318">
    <property type="entry name" value="Integrin alpha N-terminal domain"/>
    <property type="match status" value="1"/>
</dbReference>
<proteinExistence type="predicted"/>
<keyword evidence="1" id="KW-0732">Signal</keyword>
<dbReference type="Pfam" id="PF13517">
    <property type="entry name" value="FG-GAP_3"/>
    <property type="match status" value="1"/>
</dbReference>
<gene>
    <name evidence="4" type="ORF">HMPREF1059_01038</name>
</gene>
<feature type="domain" description="Teneurin-like YD-shell" evidence="3">
    <location>
        <begin position="965"/>
        <end position="1197"/>
    </location>
</feature>
<dbReference type="PANTHER" id="PTHR32305:SF15">
    <property type="entry name" value="PROTEIN RHSA-RELATED"/>
    <property type="match status" value="1"/>
</dbReference>
<dbReference type="InterPro" id="IPR050708">
    <property type="entry name" value="T6SS_VgrG/RHS"/>
</dbReference>